<dbReference type="GeneID" id="74944378"/>
<name>A0A9E7R3C0_9EURY</name>
<gene>
    <name evidence="2" type="ORF">N0B31_18110</name>
</gene>
<dbReference type="AlphaFoldDB" id="A0A9E7R3C0"/>
<dbReference type="InterPro" id="IPR055933">
    <property type="entry name" value="DUF7511"/>
</dbReference>
<keyword evidence="3" id="KW-1185">Reference proteome</keyword>
<proteinExistence type="predicted"/>
<evidence type="ECO:0000313" key="3">
    <source>
        <dbReference type="Proteomes" id="UP001057580"/>
    </source>
</evidence>
<dbReference type="EMBL" id="CP104003">
    <property type="protein sequence ID" value="UWM54023.1"/>
    <property type="molecule type" value="Genomic_DNA"/>
</dbReference>
<reference evidence="2" key="1">
    <citation type="submission" date="2022-09" db="EMBL/GenBank/DDBJ databases">
        <title>Diverse halophilic archaea isolated from saline environments.</title>
        <authorList>
            <person name="Cui H.-L."/>
        </authorList>
    </citation>
    <scope>NUCLEOTIDE SEQUENCE</scope>
    <source>
        <strain evidence="2">ZS-35-S2</strain>
    </source>
</reference>
<feature type="domain" description="DUF7511" evidence="1">
    <location>
        <begin position="23"/>
        <end position="67"/>
    </location>
</feature>
<evidence type="ECO:0000313" key="2">
    <source>
        <dbReference type="EMBL" id="UWM54023.1"/>
    </source>
</evidence>
<evidence type="ECO:0000259" key="1">
    <source>
        <dbReference type="Pfam" id="PF24351"/>
    </source>
</evidence>
<dbReference type="Pfam" id="PF24351">
    <property type="entry name" value="DUF7511"/>
    <property type="match status" value="1"/>
</dbReference>
<accession>A0A9E7R3C0</accession>
<dbReference type="Proteomes" id="UP001057580">
    <property type="component" value="Chromosome"/>
</dbReference>
<dbReference type="RefSeq" id="WP_260593017.1">
    <property type="nucleotide sequence ID" value="NZ_CP104003.1"/>
</dbReference>
<sequence>MSTAATGDDWERTDGSALTEDGLVARVVHYESGDELTLFPAAADDVSLMSRWLTADEGSWVELDEMR</sequence>
<protein>
    <recommendedName>
        <fullName evidence="1">DUF7511 domain-containing protein</fullName>
    </recommendedName>
</protein>
<organism evidence="2 3">
    <name type="scientific">Salinirubellus salinus</name>
    <dbReference type="NCBI Taxonomy" id="1364945"/>
    <lineage>
        <taxon>Archaea</taxon>
        <taxon>Methanobacteriati</taxon>
        <taxon>Methanobacteriota</taxon>
        <taxon>Stenosarchaea group</taxon>
        <taxon>Halobacteria</taxon>
        <taxon>Halobacteriales</taxon>
        <taxon>Natronomonadaceae</taxon>
        <taxon>Salinirubellus</taxon>
    </lineage>
</organism>
<dbReference type="KEGG" id="ssai:N0B31_18110"/>